<feature type="region of interest" description="Disordered" evidence="1">
    <location>
        <begin position="150"/>
        <end position="246"/>
    </location>
</feature>
<proteinExistence type="predicted"/>
<reference evidence="4 5" key="1">
    <citation type="submission" date="2021-03" db="EMBL/GenBank/DDBJ databases">
        <title>Aliifodinibius sp. nov., a new bacterium isolated from saline soil.</title>
        <authorList>
            <person name="Galisteo C."/>
            <person name="De La Haba R."/>
            <person name="Sanchez-Porro C."/>
            <person name="Ventosa A."/>
        </authorList>
    </citation>
    <scope>NUCLEOTIDE SEQUENCE [LARGE SCALE GENOMIC DNA]</scope>
    <source>
        <strain evidence="4 5">1BSP15-2V2</strain>
    </source>
</reference>
<gene>
    <name evidence="4" type="ORF">J6I44_05520</name>
</gene>
<evidence type="ECO:0000259" key="2">
    <source>
        <dbReference type="Pfam" id="PF18962"/>
    </source>
</evidence>
<feature type="compositionally biased region" description="Low complexity" evidence="1">
    <location>
        <begin position="150"/>
        <end position="171"/>
    </location>
</feature>
<dbReference type="RefSeq" id="WP_265765005.1">
    <property type="nucleotide sequence ID" value="NZ_JAGGJA010000003.1"/>
</dbReference>
<dbReference type="EMBL" id="JAGGJA010000003">
    <property type="protein sequence ID" value="MCW9706300.1"/>
    <property type="molecule type" value="Genomic_DNA"/>
</dbReference>
<dbReference type="Pfam" id="PF18962">
    <property type="entry name" value="Por_Secre_tail"/>
    <property type="match status" value="1"/>
</dbReference>
<dbReference type="InterPro" id="IPR049304">
    <property type="entry name" value="Gly_rich_dom"/>
</dbReference>
<accession>A0ABT3PKC6</accession>
<name>A0ABT3PKC6_9BACT</name>
<dbReference type="NCBIfam" id="TIGR04183">
    <property type="entry name" value="Por_Secre_tail"/>
    <property type="match status" value="1"/>
</dbReference>
<dbReference type="InterPro" id="IPR026444">
    <property type="entry name" value="Secre_tail"/>
</dbReference>
<evidence type="ECO:0000313" key="5">
    <source>
        <dbReference type="Proteomes" id="UP001207918"/>
    </source>
</evidence>
<keyword evidence="5" id="KW-1185">Reference proteome</keyword>
<dbReference type="Pfam" id="PF21722">
    <property type="entry name" value="Gly_rich_2"/>
    <property type="match status" value="1"/>
</dbReference>
<feature type="region of interest" description="Disordered" evidence="1">
    <location>
        <begin position="849"/>
        <end position="888"/>
    </location>
</feature>
<evidence type="ECO:0000313" key="4">
    <source>
        <dbReference type="EMBL" id="MCW9706300.1"/>
    </source>
</evidence>
<comment type="caution">
    <text evidence="4">The sequence shown here is derived from an EMBL/GenBank/DDBJ whole genome shotgun (WGS) entry which is preliminary data.</text>
</comment>
<evidence type="ECO:0000256" key="1">
    <source>
        <dbReference type="SAM" id="MobiDB-lite"/>
    </source>
</evidence>
<evidence type="ECO:0000259" key="3">
    <source>
        <dbReference type="Pfam" id="PF21722"/>
    </source>
</evidence>
<feature type="compositionally biased region" description="Basic and acidic residues" evidence="1">
    <location>
        <begin position="857"/>
        <end position="866"/>
    </location>
</feature>
<feature type="compositionally biased region" description="Gly residues" evidence="1">
    <location>
        <begin position="203"/>
        <end position="220"/>
    </location>
</feature>
<feature type="domain" description="Glycine-rich" evidence="3">
    <location>
        <begin position="63"/>
        <end position="274"/>
    </location>
</feature>
<organism evidence="4 5">
    <name type="scientific">Fodinibius salsisoli</name>
    <dbReference type="NCBI Taxonomy" id="2820877"/>
    <lineage>
        <taxon>Bacteria</taxon>
        <taxon>Pseudomonadati</taxon>
        <taxon>Balneolota</taxon>
        <taxon>Balneolia</taxon>
        <taxon>Balneolales</taxon>
        <taxon>Balneolaceae</taxon>
        <taxon>Fodinibius</taxon>
    </lineage>
</organism>
<dbReference type="Gene3D" id="2.60.40.4070">
    <property type="match status" value="1"/>
</dbReference>
<sequence>MAQRVYKLFHSFLEYKSISNPVGFFYCLGTTLLVIIPKDSLLAQTDCSEENGTITCEYLADDTFTVPAGVTTITVEAWGGGGGGGGVSSLLALGVAARGGGGGAYVRSELSVTSGSSFPIVVGAGGAGGPEGDFDGSAGGTSLFGSGPLVAAAGGSGGPSSASTNNNAAGGTEEDSEGDQIFVGGNGEAGGGGGAGSTSNGGNATGATGGTGGSQGGGDGANAPASGLVSSADGNPGEEWGGGGSGARNGLASLGLSPAAGGDGANGRVVVTYELPTTLYSRQTGNWGETDTWTYSDTHSGDPISVAPAADNTTIIGSNHTVSFTEGVTSNEWIRIKDTGILQTGSHVLSGSGDFTLEPGGTLGIGSSAGISSSGNTGNIQVSGNRSFSTEANYTYNGSQAQSTGNILPTTVNNFTINNTNGVTALGDHIIDGQLNLENGTFTMPPGSSLVVDNSGIVSTNGEVQMQKTMDGSKGWRMVTSPVNTSYSDLFNGFVTQGFTGSDFANLQSNLLWFDETDAGTTLQGWRQPENITNSVAGGRGYFHYVFNGAERPDQSTNYSDVLPITLTATGLEYSFSGGTFSFDVSFTERDAGAPQQNEPWIDINEADEGWNLVGNPTTATLDWDHPGWTKTNMDNTIYVWDPEANAGNGDYLVWDGTVGSLGDGLIAPFQSFWVRANNDNPVLAFSDDVKTTGGSFVGSSAAKSNDNWNGQNATLELKLESGELSTKSFISLKEQGRLGEDPGDAYRLKPMNDTWLALFTSSKDEAHHPLVINSVPSELEQEVSFPLYVGGAEEGEPIDDTFTLKWKISQKWPEKVYPTLVDHKTKQNISMREGKEYTFKFQTPSSMAKSVVESSTEDKSKKEPQGELQPPEPITFSSPPVATGRMKENRESRFAIQLSLNSEISEYEPDEVTLHPNYPNPFIASTTISFSLPEPKEVHLEVFDLLGRKVVVLTNNTFPEGTHEVEWDAGDQASGIYLYRLVTDELMLTEKMLLLK</sequence>
<protein>
    <submittedName>
        <fullName evidence="4">T9SS type A sorting domain-containing protein</fullName>
    </submittedName>
</protein>
<feature type="domain" description="Secretion system C-terminal sorting" evidence="2">
    <location>
        <begin position="919"/>
        <end position="993"/>
    </location>
</feature>
<dbReference type="Proteomes" id="UP001207918">
    <property type="component" value="Unassembled WGS sequence"/>
</dbReference>
<feature type="compositionally biased region" description="Gly residues" evidence="1">
    <location>
        <begin position="184"/>
        <end position="196"/>
    </location>
</feature>